<name>A0A150JGA2_9EURY</name>
<dbReference type="NCBIfam" id="NF037968">
    <property type="entry name" value="SemiSWEET_2"/>
    <property type="match status" value="1"/>
</dbReference>
<protein>
    <submittedName>
        <fullName evidence="6">PQ loop repeat protein</fullName>
    </submittedName>
</protein>
<sequence>MKNIATNRITQNLDYNGVKSKSFLMRSYLLNVVETTTLLGLVAGSLTTISFIPQVMKTWKYKETKDISLLMYIIFFTGVLLWFLYGFIIKNTPIIVANGLSLILVFIVLILKIRYG</sequence>
<accession>A0A150JFX4</accession>
<feature type="transmembrane region" description="Helical" evidence="5">
    <location>
        <begin position="94"/>
        <end position="111"/>
    </location>
</feature>
<evidence type="ECO:0000256" key="2">
    <source>
        <dbReference type="ARBA" id="ARBA00022692"/>
    </source>
</evidence>
<comment type="subcellular location">
    <subcellularLocation>
        <location evidence="1">Membrane</location>
        <topology evidence="1">Multi-pass membrane protein</topology>
    </subcellularLocation>
</comment>
<feature type="transmembrane region" description="Helical" evidence="5">
    <location>
        <begin position="69"/>
        <end position="88"/>
    </location>
</feature>
<organism evidence="6 8">
    <name type="scientific">Candidatus Methanofastidiosum methylothiophilum</name>
    <dbReference type="NCBI Taxonomy" id="1705564"/>
    <lineage>
        <taxon>Archaea</taxon>
        <taxon>Methanobacteriati</taxon>
        <taxon>Methanobacteriota</taxon>
        <taxon>Stenosarchaea group</taxon>
        <taxon>Candidatus Methanofastidiosia</taxon>
        <taxon>Candidatus Methanofastidiosales</taxon>
        <taxon>Candidatus Methanofastidiosaceae</taxon>
        <taxon>Candidatus Methanofastidiosum</taxon>
    </lineage>
</organism>
<evidence type="ECO:0000313" key="8">
    <source>
        <dbReference type="Proteomes" id="UP000092420"/>
    </source>
</evidence>
<evidence type="ECO:0000256" key="1">
    <source>
        <dbReference type="ARBA" id="ARBA00004141"/>
    </source>
</evidence>
<dbReference type="EMBL" id="LNJE01000024">
    <property type="protein sequence ID" value="KYC56136.1"/>
    <property type="molecule type" value="Genomic_DNA"/>
</dbReference>
<dbReference type="AlphaFoldDB" id="A0A150JGA2"/>
<keyword evidence="4 5" id="KW-0472">Membrane</keyword>
<dbReference type="GO" id="GO:0016020">
    <property type="term" value="C:membrane"/>
    <property type="evidence" value="ECO:0007669"/>
    <property type="project" value="UniProtKB-SubCell"/>
</dbReference>
<dbReference type="Proteomes" id="UP000092420">
    <property type="component" value="Unassembled WGS sequence"/>
</dbReference>
<dbReference type="GO" id="GO:0051119">
    <property type="term" value="F:sugar transmembrane transporter activity"/>
    <property type="evidence" value="ECO:0007669"/>
    <property type="project" value="InterPro"/>
</dbReference>
<keyword evidence="3 5" id="KW-1133">Transmembrane helix</keyword>
<evidence type="ECO:0000256" key="3">
    <source>
        <dbReference type="ARBA" id="ARBA00022989"/>
    </source>
</evidence>
<keyword evidence="2 5" id="KW-0812">Transmembrane</keyword>
<dbReference type="InterPro" id="IPR006603">
    <property type="entry name" value="PQ-loop_rpt"/>
</dbReference>
<comment type="caution">
    <text evidence="6">The sequence shown here is derived from an EMBL/GenBank/DDBJ whole genome shotgun (WGS) entry which is preliminary data.</text>
</comment>
<accession>A0A150JGA2</accession>
<evidence type="ECO:0000256" key="5">
    <source>
        <dbReference type="SAM" id="Phobius"/>
    </source>
</evidence>
<reference evidence="6 8" key="1">
    <citation type="journal article" date="2016" name="ISME J.">
        <title>Chasing the elusive Euryarchaeota class WSA2: genomes reveal a uniquely fastidious methyl-reducing methanogen.</title>
        <authorList>
            <person name="Nobu M.K."/>
            <person name="Narihiro T."/>
            <person name="Kuroda K."/>
            <person name="Mei R."/>
            <person name="Liu W.T."/>
        </authorList>
    </citation>
    <scope>NUCLEOTIDE SEQUENCE [LARGE SCALE GENOMIC DNA]</scope>
    <source>
        <strain evidence="6">ADurb1013_Bin02101</strain>
        <strain evidence="7">ADurb1213_Bin02801</strain>
    </source>
</reference>
<evidence type="ECO:0000256" key="4">
    <source>
        <dbReference type="ARBA" id="ARBA00023136"/>
    </source>
</evidence>
<dbReference type="Pfam" id="PF04193">
    <property type="entry name" value="PQ-loop"/>
    <property type="match status" value="1"/>
</dbReference>
<dbReference type="InterPro" id="IPR047662">
    <property type="entry name" value="SemiSWEET"/>
</dbReference>
<feature type="transmembrane region" description="Helical" evidence="5">
    <location>
        <begin position="28"/>
        <end position="49"/>
    </location>
</feature>
<gene>
    <name evidence="6" type="ORF">AN188_01414</name>
    <name evidence="7" type="ORF">APG09_01458</name>
</gene>
<evidence type="ECO:0000313" key="7">
    <source>
        <dbReference type="EMBL" id="KYC56136.1"/>
    </source>
</evidence>
<dbReference type="EMBL" id="LNJB01000024">
    <property type="protein sequence ID" value="KYC53577.1"/>
    <property type="molecule type" value="Genomic_DNA"/>
</dbReference>
<accession>A0A150J8L9</accession>
<dbReference type="Gene3D" id="1.20.1280.290">
    <property type="match status" value="1"/>
</dbReference>
<proteinExistence type="predicted"/>
<evidence type="ECO:0000313" key="6">
    <source>
        <dbReference type="EMBL" id="KYC53577.1"/>
    </source>
</evidence>